<organism evidence="21 22">
    <name type="scientific">Chenopodium quinoa</name>
    <name type="common">Quinoa</name>
    <dbReference type="NCBI Taxonomy" id="63459"/>
    <lineage>
        <taxon>Eukaryota</taxon>
        <taxon>Viridiplantae</taxon>
        <taxon>Streptophyta</taxon>
        <taxon>Embryophyta</taxon>
        <taxon>Tracheophyta</taxon>
        <taxon>Spermatophyta</taxon>
        <taxon>Magnoliopsida</taxon>
        <taxon>eudicotyledons</taxon>
        <taxon>Gunneridae</taxon>
        <taxon>Pentapetalae</taxon>
        <taxon>Caryophyllales</taxon>
        <taxon>Chenopodiaceae</taxon>
        <taxon>Chenopodioideae</taxon>
        <taxon>Atripliceae</taxon>
        <taxon>Chenopodium</taxon>
    </lineage>
</organism>
<dbReference type="GO" id="GO:0006950">
    <property type="term" value="P:response to stress"/>
    <property type="evidence" value="ECO:0007669"/>
    <property type="project" value="UniProtKB-ARBA"/>
</dbReference>
<evidence type="ECO:0000256" key="8">
    <source>
        <dbReference type="ARBA" id="ARBA00022777"/>
    </source>
</evidence>
<protein>
    <recommendedName>
        <fullName evidence="20">Protein kinase domain-containing protein</fullName>
    </recommendedName>
</protein>
<keyword evidence="7 16" id="KW-0547">Nucleotide-binding</keyword>
<feature type="domain" description="Protein kinase" evidence="20">
    <location>
        <begin position="165"/>
        <end position="441"/>
    </location>
</feature>
<dbReference type="FunFam" id="3.30.200.20:FF:000142">
    <property type="entry name" value="Cysteine-rich receptor-like protein kinase 10"/>
    <property type="match status" value="1"/>
</dbReference>
<dbReference type="Gene3D" id="3.30.200.20">
    <property type="entry name" value="Phosphorylase Kinase, domain 1"/>
    <property type="match status" value="1"/>
</dbReference>
<feature type="transmembrane region" description="Helical" evidence="19">
    <location>
        <begin position="101"/>
        <end position="123"/>
    </location>
</feature>
<evidence type="ECO:0000313" key="21">
    <source>
        <dbReference type="EnsemblPlants" id="AUR62007464-RA:cds"/>
    </source>
</evidence>
<dbReference type="GO" id="GO:0004674">
    <property type="term" value="F:protein serine/threonine kinase activity"/>
    <property type="evidence" value="ECO:0007669"/>
    <property type="project" value="UniProtKB-KW"/>
</dbReference>
<dbReference type="InterPro" id="IPR001245">
    <property type="entry name" value="Ser-Thr/Tyr_kinase_cat_dom"/>
</dbReference>
<keyword evidence="2 17" id="KW-0723">Serine/threonine-protein kinase</keyword>
<evidence type="ECO:0000256" key="10">
    <source>
        <dbReference type="ARBA" id="ARBA00022989"/>
    </source>
</evidence>
<dbReference type="SUPFAM" id="SSF56112">
    <property type="entry name" value="Protein kinase-like (PK-like)"/>
    <property type="match status" value="1"/>
</dbReference>
<evidence type="ECO:0000313" key="22">
    <source>
        <dbReference type="Proteomes" id="UP000596660"/>
    </source>
</evidence>
<keyword evidence="3" id="KW-0808">Transferase</keyword>
<dbReference type="EnsemblPlants" id="AUR62007464-RA">
    <property type="protein sequence ID" value="AUR62007464-RA:cds"/>
    <property type="gene ID" value="AUR62007464"/>
</dbReference>
<evidence type="ECO:0000256" key="16">
    <source>
        <dbReference type="PROSITE-ProRule" id="PRU10141"/>
    </source>
</evidence>
<evidence type="ECO:0000256" key="11">
    <source>
        <dbReference type="ARBA" id="ARBA00023136"/>
    </source>
</evidence>
<dbReference type="InterPro" id="IPR000719">
    <property type="entry name" value="Prot_kinase_dom"/>
</dbReference>
<accession>A0A803L6H5</accession>
<comment type="subcellular location">
    <subcellularLocation>
        <location evidence="1">Membrane</location>
        <topology evidence="1">Single-pass membrane protein</topology>
    </subcellularLocation>
</comment>
<evidence type="ECO:0000256" key="17">
    <source>
        <dbReference type="RuleBase" id="RU000304"/>
    </source>
</evidence>
<reference evidence="21" key="1">
    <citation type="journal article" date="2017" name="Nature">
        <title>The genome of Chenopodium quinoa.</title>
        <authorList>
            <person name="Jarvis D.E."/>
            <person name="Ho Y.S."/>
            <person name="Lightfoot D.J."/>
            <person name="Schmoeckel S.M."/>
            <person name="Li B."/>
            <person name="Borm T.J.A."/>
            <person name="Ohyanagi H."/>
            <person name="Mineta K."/>
            <person name="Michell C.T."/>
            <person name="Saber N."/>
            <person name="Kharbatia N.M."/>
            <person name="Rupper R.R."/>
            <person name="Sharp A.R."/>
            <person name="Dally N."/>
            <person name="Boughton B.A."/>
            <person name="Woo Y.H."/>
            <person name="Gao G."/>
            <person name="Schijlen E.G.W.M."/>
            <person name="Guo X."/>
            <person name="Momin A.A."/>
            <person name="Negrao S."/>
            <person name="Al-Babili S."/>
            <person name="Gehring C."/>
            <person name="Roessner U."/>
            <person name="Jung C."/>
            <person name="Murphy K."/>
            <person name="Arold S.T."/>
            <person name="Gojobori T."/>
            <person name="van der Linden C.G."/>
            <person name="van Loo E.N."/>
            <person name="Jellen E.N."/>
            <person name="Maughan P.J."/>
            <person name="Tester M."/>
        </authorList>
    </citation>
    <scope>NUCLEOTIDE SEQUENCE [LARGE SCALE GENOMIC DNA]</scope>
    <source>
        <strain evidence="21">cv. PI 614886</strain>
    </source>
</reference>
<evidence type="ECO:0000256" key="5">
    <source>
        <dbReference type="ARBA" id="ARBA00022729"/>
    </source>
</evidence>
<evidence type="ECO:0000256" key="13">
    <source>
        <dbReference type="ARBA" id="ARBA00023180"/>
    </source>
</evidence>
<keyword evidence="4 19" id="KW-0812">Transmembrane</keyword>
<dbReference type="Proteomes" id="UP000596660">
    <property type="component" value="Unplaced"/>
</dbReference>
<dbReference type="GO" id="GO:0005524">
    <property type="term" value="F:ATP binding"/>
    <property type="evidence" value="ECO:0007669"/>
    <property type="project" value="UniProtKB-UniRule"/>
</dbReference>
<comment type="catalytic activity">
    <reaction evidence="14">
        <text>L-seryl-[protein] + ATP = O-phospho-L-seryl-[protein] + ADP + H(+)</text>
        <dbReference type="Rhea" id="RHEA:17989"/>
        <dbReference type="Rhea" id="RHEA-COMP:9863"/>
        <dbReference type="Rhea" id="RHEA-COMP:11604"/>
        <dbReference type="ChEBI" id="CHEBI:15378"/>
        <dbReference type="ChEBI" id="CHEBI:29999"/>
        <dbReference type="ChEBI" id="CHEBI:30616"/>
        <dbReference type="ChEBI" id="CHEBI:83421"/>
        <dbReference type="ChEBI" id="CHEBI:456216"/>
    </reaction>
</comment>
<evidence type="ECO:0000256" key="4">
    <source>
        <dbReference type="ARBA" id="ARBA00022692"/>
    </source>
</evidence>
<keyword evidence="6" id="KW-0677">Repeat</keyword>
<dbReference type="GO" id="GO:0005886">
    <property type="term" value="C:plasma membrane"/>
    <property type="evidence" value="ECO:0007669"/>
    <property type="project" value="TreeGrafter"/>
</dbReference>
<keyword evidence="9 16" id="KW-0067">ATP-binding</keyword>
<dbReference type="PANTHER" id="PTHR27002:SF1050">
    <property type="entry name" value="CYSTEINE-RICH RECEPTOR-LIKE PROTEIN KINASE 5"/>
    <property type="match status" value="1"/>
</dbReference>
<evidence type="ECO:0000256" key="19">
    <source>
        <dbReference type="SAM" id="Phobius"/>
    </source>
</evidence>
<keyword evidence="22" id="KW-1185">Reference proteome</keyword>
<dbReference type="Pfam" id="PF07714">
    <property type="entry name" value="PK_Tyr_Ser-Thr"/>
    <property type="match status" value="1"/>
</dbReference>
<keyword evidence="10 19" id="KW-1133">Transmembrane helix</keyword>
<comment type="catalytic activity">
    <reaction evidence="15">
        <text>L-threonyl-[protein] + ATP = O-phospho-L-threonyl-[protein] + ADP + H(+)</text>
        <dbReference type="Rhea" id="RHEA:46608"/>
        <dbReference type="Rhea" id="RHEA-COMP:11060"/>
        <dbReference type="Rhea" id="RHEA-COMP:11605"/>
        <dbReference type="ChEBI" id="CHEBI:15378"/>
        <dbReference type="ChEBI" id="CHEBI:30013"/>
        <dbReference type="ChEBI" id="CHEBI:30616"/>
        <dbReference type="ChEBI" id="CHEBI:61977"/>
        <dbReference type="ChEBI" id="CHEBI:456216"/>
    </reaction>
</comment>
<evidence type="ECO:0000256" key="7">
    <source>
        <dbReference type="ARBA" id="ARBA00022741"/>
    </source>
</evidence>
<feature type="binding site" evidence="16">
    <location>
        <position position="193"/>
    </location>
    <ligand>
        <name>ATP</name>
        <dbReference type="ChEBI" id="CHEBI:30616"/>
    </ligand>
</feature>
<evidence type="ECO:0000259" key="20">
    <source>
        <dbReference type="PROSITE" id="PS50011"/>
    </source>
</evidence>
<dbReference type="InterPro" id="IPR008271">
    <property type="entry name" value="Ser/Thr_kinase_AS"/>
</dbReference>
<sequence>MQDHIDRSGSEPQFNSSSSMFNLSEFLCCPLIQQTAQTEKQCFCFVNTFINQNPSFESNVTLVLSYCQVANSLTSLKTYCQDALVSGSTSSPTPTSGKLKIIIPVAASSAAIILLVIGIVIALKCRKGKKKAEGYVPPAPADDQIVTVESLQYEWEALKAATKNFSDDHKIGQGGFGIVYKGTLQNGQEVAVKRLSSGSCQGEKEFKNEVALVAKLQHRNLVKLEGFCLAREEEKLLVYEFVANKSLDYFLFDAEKQRQLDWPKRYDIIKGIARGMLYLHVDSPIRLIHRDLKAANVLLDEEMHPKIADFGMARIFDEKTYCHTSRIIGTYGYMAPEYIIHGQFNVKSDVYSFGVLVLEIVSGIRISAMTYQSGMTENLLSYGWKCWKDGRSLEFINPTLRDSYSKTEITRCIHLGLLCVQEEMRKRPSMSTIALMLNSNFAVGALPIPQPPAFMYSGNADQSTMSNTASIPWSSGTSTNESNTML</sequence>
<dbReference type="InterPro" id="IPR017441">
    <property type="entry name" value="Protein_kinase_ATP_BS"/>
</dbReference>
<dbReference type="SMART" id="SM00220">
    <property type="entry name" value="S_TKc"/>
    <property type="match status" value="1"/>
</dbReference>
<evidence type="ECO:0000256" key="9">
    <source>
        <dbReference type="ARBA" id="ARBA00022840"/>
    </source>
</evidence>
<keyword evidence="8" id="KW-0418">Kinase</keyword>
<keyword evidence="12" id="KW-0675">Receptor</keyword>
<evidence type="ECO:0000256" key="6">
    <source>
        <dbReference type="ARBA" id="ARBA00022737"/>
    </source>
</evidence>
<dbReference type="PROSITE" id="PS00108">
    <property type="entry name" value="PROTEIN_KINASE_ST"/>
    <property type="match status" value="1"/>
</dbReference>
<dbReference type="PROSITE" id="PS50011">
    <property type="entry name" value="PROTEIN_KINASE_DOM"/>
    <property type="match status" value="1"/>
</dbReference>
<dbReference type="PROSITE" id="PS00107">
    <property type="entry name" value="PROTEIN_KINASE_ATP"/>
    <property type="match status" value="1"/>
</dbReference>
<feature type="region of interest" description="Disordered" evidence="18">
    <location>
        <begin position="467"/>
        <end position="486"/>
    </location>
</feature>
<evidence type="ECO:0000256" key="12">
    <source>
        <dbReference type="ARBA" id="ARBA00023170"/>
    </source>
</evidence>
<dbReference type="Gramene" id="AUR62007464-RA">
    <property type="protein sequence ID" value="AUR62007464-RA:cds"/>
    <property type="gene ID" value="AUR62007464"/>
</dbReference>
<evidence type="ECO:0000256" key="1">
    <source>
        <dbReference type="ARBA" id="ARBA00004167"/>
    </source>
</evidence>
<dbReference type="AlphaFoldDB" id="A0A803L6H5"/>
<name>A0A803L6H5_CHEQI</name>
<dbReference type="PANTHER" id="PTHR27002">
    <property type="entry name" value="RECEPTOR-LIKE SERINE/THREONINE-PROTEIN KINASE SD1-8"/>
    <property type="match status" value="1"/>
</dbReference>
<keyword evidence="13" id="KW-0325">Glycoprotein</keyword>
<keyword evidence="11 19" id="KW-0472">Membrane</keyword>
<reference evidence="21" key="2">
    <citation type="submission" date="2021-03" db="UniProtKB">
        <authorList>
            <consortium name="EnsemblPlants"/>
        </authorList>
    </citation>
    <scope>IDENTIFICATION</scope>
</reference>
<evidence type="ECO:0000256" key="2">
    <source>
        <dbReference type="ARBA" id="ARBA00022527"/>
    </source>
</evidence>
<keyword evidence="5" id="KW-0732">Signal</keyword>
<evidence type="ECO:0000256" key="3">
    <source>
        <dbReference type="ARBA" id="ARBA00022679"/>
    </source>
</evidence>
<evidence type="ECO:0000256" key="18">
    <source>
        <dbReference type="SAM" id="MobiDB-lite"/>
    </source>
</evidence>
<dbReference type="FunFam" id="1.10.510.10:FF:000129">
    <property type="entry name" value="cysteine-rich receptor-like protein kinase 10"/>
    <property type="match status" value="1"/>
</dbReference>
<evidence type="ECO:0000256" key="15">
    <source>
        <dbReference type="ARBA" id="ARBA00047951"/>
    </source>
</evidence>
<proteinExistence type="inferred from homology"/>
<dbReference type="InterPro" id="IPR011009">
    <property type="entry name" value="Kinase-like_dom_sf"/>
</dbReference>
<evidence type="ECO:0000256" key="14">
    <source>
        <dbReference type="ARBA" id="ARBA00047558"/>
    </source>
</evidence>
<comment type="similarity">
    <text evidence="17">Belongs to the protein kinase superfamily.</text>
</comment>
<dbReference type="Gene3D" id="1.10.510.10">
    <property type="entry name" value="Transferase(Phosphotransferase) domain 1"/>
    <property type="match status" value="1"/>
</dbReference>
<dbReference type="CDD" id="cd14066">
    <property type="entry name" value="STKc_IRAK"/>
    <property type="match status" value="1"/>
</dbReference>